<dbReference type="GO" id="GO:0046983">
    <property type="term" value="F:protein dimerization activity"/>
    <property type="evidence" value="ECO:0007669"/>
    <property type="project" value="InterPro"/>
</dbReference>
<reference evidence="8 10" key="2">
    <citation type="submission" date="2015-02" db="EMBL/GenBank/DDBJ databases">
        <title>Physiological reanalysis, assessment of diazotrophy, and genome sequences of multiple isolates of Streptomyces thermoautotrophicus.</title>
        <authorList>
            <person name="MacKellar D.C."/>
            <person name="Lieber L."/>
            <person name="Norman J."/>
            <person name="Bolger A."/>
            <person name="Tobin C."/>
            <person name="Murray J.W."/>
            <person name="Prell J."/>
        </authorList>
    </citation>
    <scope>NUCLEOTIDE SEQUENCE [LARGE SCALE GENOMIC DNA]</scope>
    <source>
        <strain evidence="8 10">UBT1</strain>
    </source>
</reference>
<keyword evidence="2" id="KW-0808">Transferase</keyword>
<dbReference type="RefSeq" id="WP_079045870.1">
    <property type="nucleotide sequence ID" value="NZ_JYIJ01000014.1"/>
</dbReference>
<dbReference type="Pfam" id="PF08100">
    <property type="entry name" value="Dimerisation"/>
    <property type="match status" value="1"/>
</dbReference>
<dbReference type="InterPro" id="IPR036388">
    <property type="entry name" value="WH-like_DNA-bd_sf"/>
</dbReference>
<dbReference type="SUPFAM" id="SSF53335">
    <property type="entry name" value="S-adenosyl-L-methionine-dependent methyltransferases"/>
    <property type="match status" value="1"/>
</dbReference>
<dbReference type="EMBL" id="JYIK01000778">
    <property type="protein sequence ID" value="KWX09580.1"/>
    <property type="molecule type" value="Genomic_DNA"/>
</dbReference>
<dbReference type="EMBL" id="JYIJ01000014">
    <property type="protein sequence ID" value="KWX04673.1"/>
    <property type="molecule type" value="Genomic_DNA"/>
</dbReference>
<evidence type="ECO:0000259" key="6">
    <source>
        <dbReference type="Pfam" id="PF08100"/>
    </source>
</evidence>
<dbReference type="SUPFAM" id="SSF46785">
    <property type="entry name" value="Winged helix' DNA-binding domain"/>
    <property type="match status" value="1"/>
</dbReference>
<dbReference type="Proteomes" id="UP000070598">
    <property type="component" value="Unassembled WGS sequence"/>
</dbReference>
<dbReference type="PROSITE" id="PS51683">
    <property type="entry name" value="SAM_OMT_II"/>
    <property type="match status" value="1"/>
</dbReference>
<dbReference type="InterPro" id="IPR029063">
    <property type="entry name" value="SAM-dependent_MTases_sf"/>
</dbReference>
<dbReference type="Proteomes" id="UP000070659">
    <property type="component" value="Unassembled WGS sequence"/>
</dbReference>
<dbReference type="CDD" id="cd02440">
    <property type="entry name" value="AdoMet_MTases"/>
    <property type="match status" value="1"/>
</dbReference>
<keyword evidence="1" id="KW-0489">Methyltransferase</keyword>
<dbReference type="Gene3D" id="3.40.50.150">
    <property type="entry name" value="Vaccinia Virus protein VP39"/>
    <property type="match status" value="1"/>
</dbReference>
<feature type="active site" description="Proton acceptor" evidence="4">
    <location>
        <position position="253"/>
    </location>
</feature>
<dbReference type="InterPro" id="IPR001077">
    <property type="entry name" value="COMT_C"/>
</dbReference>
<evidence type="ECO:0000313" key="7">
    <source>
        <dbReference type="EMBL" id="KWX04673.1"/>
    </source>
</evidence>
<dbReference type="GO" id="GO:0008171">
    <property type="term" value="F:O-methyltransferase activity"/>
    <property type="evidence" value="ECO:0007669"/>
    <property type="project" value="InterPro"/>
</dbReference>
<evidence type="ECO:0000256" key="3">
    <source>
        <dbReference type="ARBA" id="ARBA00022691"/>
    </source>
</evidence>
<keyword evidence="3" id="KW-0949">S-adenosyl-L-methionine</keyword>
<evidence type="ECO:0000313" key="8">
    <source>
        <dbReference type="EMBL" id="KWX09580.1"/>
    </source>
</evidence>
<proteinExistence type="predicted"/>
<protein>
    <recommendedName>
        <fullName evidence="11">Methyltransferase</fullName>
    </recommendedName>
</protein>
<dbReference type="PATRIC" id="fig|1469144.8.peg.4098"/>
<dbReference type="InterPro" id="IPR036390">
    <property type="entry name" value="WH_DNA-bd_sf"/>
</dbReference>
<dbReference type="PANTHER" id="PTHR43712">
    <property type="entry name" value="PUTATIVE (AFU_ORTHOLOGUE AFUA_4G14580)-RELATED"/>
    <property type="match status" value="1"/>
</dbReference>
<evidence type="ECO:0000313" key="10">
    <source>
        <dbReference type="Proteomes" id="UP000070659"/>
    </source>
</evidence>
<dbReference type="PIRSF" id="PIRSF005739">
    <property type="entry name" value="O-mtase"/>
    <property type="match status" value="1"/>
</dbReference>
<sequence length="342" mass="36732">MTDLQGQPHSPPPPARVMQMICGYWVTQSIHVAAELRIPDLIAAGTGKLDDLATVTGAHPGALARLLRALESLELLARQSDGRYQLTPLGECLREGVPNSMRNLALLAGEEHYRIWAHLDHSVRTGEPALERALGAPLWAYLETHPEAAVRFNNAMSDLARNVHLAAVAAYDFSTVKKVVDVGGGTGSLLAHVLATHDHLTGVLFDLPRVVAKAGPVLEQAGVQDRCEVVGGDFFAGGVPTDGDVYLMSLVLHDFDDEQSVRILKSVREAIPDHGKLVILEQVVPADGKPHISKLVDVNMLVVSGGRERTEAEFAQLLNSAGFRFESTLPSPTTINAIVGTP</sequence>
<organism evidence="8 9">
    <name type="scientific">Carbonactinospora thermoautotrophica</name>
    <dbReference type="NCBI Taxonomy" id="1469144"/>
    <lineage>
        <taxon>Bacteria</taxon>
        <taxon>Bacillati</taxon>
        <taxon>Actinomycetota</taxon>
        <taxon>Actinomycetes</taxon>
        <taxon>Kitasatosporales</taxon>
        <taxon>Carbonactinosporaceae</taxon>
        <taxon>Carbonactinospora</taxon>
    </lineage>
</organism>
<dbReference type="Gene3D" id="1.10.10.10">
    <property type="entry name" value="Winged helix-like DNA-binding domain superfamily/Winged helix DNA-binding domain"/>
    <property type="match status" value="1"/>
</dbReference>
<dbReference type="AlphaFoldDB" id="A0A132NHL6"/>
<feature type="domain" description="O-methyltransferase dimerisation" evidence="6">
    <location>
        <begin position="18"/>
        <end position="93"/>
    </location>
</feature>
<evidence type="ECO:0000256" key="2">
    <source>
        <dbReference type="ARBA" id="ARBA00022679"/>
    </source>
</evidence>
<comment type="caution">
    <text evidence="8">The sequence shown here is derived from an EMBL/GenBank/DDBJ whole genome shotgun (WGS) entry which is preliminary data.</text>
</comment>
<evidence type="ECO:0000256" key="1">
    <source>
        <dbReference type="ARBA" id="ARBA00022603"/>
    </source>
</evidence>
<accession>A0A132NHL6</accession>
<dbReference type="Pfam" id="PF00891">
    <property type="entry name" value="Methyltransf_2"/>
    <property type="match status" value="1"/>
</dbReference>
<reference evidence="9" key="1">
    <citation type="submission" date="2015-02" db="EMBL/GenBank/DDBJ databases">
        <title>Physiological reanalysis, assessment of diazotrophy, and genome sequences of multiple isolates of Streptomyces thermoautotrophicus.</title>
        <authorList>
            <person name="MacKellar D.C."/>
            <person name="Lieber L."/>
            <person name="Norman J."/>
            <person name="Bolger A."/>
            <person name="Tobin C."/>
            <person name="Murray J.W."/>
            <person name="Friesen M."/>
            <person name="Prell J."/>
        </authorList>
    </citation>
    <scope>NUCLEOTIDE SEQUENCE [LARGE SCALE GENOMIC DNA]</scope>
    <source>
        <strain evidence="9">UBT1</strain>
    </source>
</reference>
<evidence type="ECO:0000256" key="4">
    <source>
        <dbReference type="PIRSR" id="PIRSR005739-1"/>
    </source>
</evidence>
<evidence type="ECO:0008006" key="11">
    <source>
        <dbReference type="Google" id="ProtNLM"/>
    </source>
</evidence>
<evidence type="ECO:0000259" key="5">
    <source>
        <dbReference type="Pfam" id="PF00891"/>
    </source>
</evidence>
<dbReference type="GO" id="GO:0032259">
    <property type="term" value="P:methylation"/>
    <property type="evidence" value="ECO:0007669"/>
    <property type="project" value="UniProtKB-KW"/>
</dbReference>
<dbReference type="InterPro" id="IPR016461">
    <property type="entry name" value="COMT-like"/>
</dbReference>
<name>A0A132NHL6_9ACTN</name>
<feature type="domain" description="O-methyltransferase C-terminal" evidence="5">
    <location>
        <begin position="116"/>
        <end position="324"/>
    </location>
</feature>
<evidence type="ECO:0000313" key="9">
    <source>
        <dbReference type="Proteomes" id="UP000070598"/>
    </source>
</evidence>
<dbReference type="Gene3D" id="1.10.287.1350">
    <property type="match status" value="1"/>
</dbReference>
<dbReference type="InterPro" id="IPR012967">
    <property type="entry name" value="COMT_dimerisation"/>
</dbReference>
<gene>
    <name evidence="7" type="ORF">TH66_05510</name>
    <name evidence="8" type="ORF">TR74_08745</name>
</gene>
<dbReference type="PANTHER" id="PTHR43712:SF2">
    <property type="entry name" value="O-METHYLTRANSFERASE CICE"/>
    <property type="match status" value="1"/>
</dbReference>